<dbReference type="EMBL" id="LVHF01000033">
    <property type="protein sequence ID" value="OAN11243.1"/>
    <property type="molecule type" value="Genomic_DNA"/>
</dbReference>
<keyword evidence="1" id="KW-0812">Transmembrane</keyword>
<dbReference type="OrthoDB" id="1120077at2"/>
<feature type="transmembrane region" description="Helical" evidence="1">
    <location>
        <begin position="264"/>
        <end position="282"/>
    </location>
</feature>
<name>A0A178K3F3_9GAMM</name>
<feature type="transmembrane region" description="Helical" evidence="1">
    <location>
        <begin position="46"/>
        <end position="67"/>
    </location>
</feature>
<dbReference type="RefSeq" id="WP_068335649.1">
    <property type="nucleotide sequence ID" value="NZ_LVHF01000033.1"/>
</dbReference>
<dbReference type="Proteomes" id="UP000078503">
    <property type="component" value="Unassembled WGS sequence"/>
</dbReference>
<organism evidence="2 3">
    <name type="scientific">Photobacterium jeanii</name>
    <dbReference type="NCBI Taxonomy" id="858640"/>
    <lineage>
        <taxon>Bacteria</taxon>
        <taxon>Pseudomonadati</taxon>
        <taxon>Pseudomonadota</taxon>
        <taxon>Gammaproteobacteria</taxon>
        <taxon>Vibrionales</taxon>
        <taxon>Vibrionaceae</taxon>
        <taxon>Photobacterium</taxon>
    </lineage>
</organism>
<feature type="transmembrane region" description="Helical" evidence="1">
    <location>
        <begin position="113"/>
        <end position="133"/>
    </location>
</feature>
<feature type="transmembrane region" description="Helical" evidence="1">
    <location>
        <begin position="228"/>
        <end position="244"/>
    </location>
</feature>
<feature type="transmembrane region" description="Helical" evidence="1">
    <location>
        <begin position="145"/>
        <end position="162"/>
    </location>
</feature>
<evidence type="ECO:0008006" key="4">
    <source>
        <dbReference type="Google" id="ProtNLM"/>
    </source>
</evidence>
<dbReference type="STRING" id="858640.A3K86_19995"/>
<reference evidence="2 3" key="1">
    <citation type="submission" date="2016-03" db="EMBL/GenBank/DDBJ databases">
        <title>Photobacterium proteolyticum sp. nov. a protease producing bacterium isolated from ocean sediments of Laizhou Bay.</title>
        <authorList>
            <person name="Li Y."/>
        </authorList>
    </citation>
    <scope>NUCLEOTIDE SEQUENCE [LARGE SCALE GENOMIC DNA]</scope>
    <source>
        <strain evidence="2 3">R-40508</strain>
    </source>
</reference>
<keyword evidence="1" id="KW-1133">Transmembrane helix</keyword>
<comment type="caution">
    <text evidence="2">The sequence shown here is derived from an EMBL/GenBank/DDBJ whole genome shotgun (WGS) entry which is preliminary data.</text>
</comment>
<protein>
    <recommendedName>
        <fullName evidence="4">DUF2157 domain-containing protein</fullName>
    </recommendedName>
</protein>
<evidence type="ECO:0000256" key="1">
    <source>
        <dbReference type="SAM" id="Phobius"/>
    </source>
</evidence>
<accession>A0A178K3F3</accession>
<feature type="transmembrane region" description="Helical" evidence="1">
    <location>
        <begin position="198"/>
        <end position="216"/>
    </location>
</feature>
<dbReference type="AlphaFoldDB" id="A0A178K3F3"/>
<feature type="transmembrane region" description="Helical" evidence="1">
    <location>
        <begin position="79"/>
        <end position="101"/>
    </location>
</feature>
<sequence length="350" mass="39686">MKLNKRKAKVVTSAIDEWQQTNQINSQQAQSLKESIEVVGFDWRLMAVYSFWIAISCLIISVGVLLADDYLMNLLATLFDAPASVLCTTTAILAALCYYGGFKRRQRYPSKTISNEAIYFFGVLMSAVSVGILGETSLFTPISDATLLLIVTIIYFAVALVLPSTLVWIFALISFTGWVMFETTYLSDFGDYFLGLNHPIRLTIVGAAIAVFGLYCPKQPKIRDFTDSTQFIGLLFFLFGFWLLSIFGNHSDFIEWSKIKQIDLVHWAILSITACFAILYLGIHHANSLCRSFGITFLLINLYTRFFEYFWDTAHKTIFFAVLAFSFWLLGSRAEKLWRLGQQDNSKSDT</sequence>
<feature type="transmembrane region" description="Helical" evidence="1">
    <location>
        <begin position="313"/>
        <end position="330"/>
    </location>
</feature>
<keyword evidence="1" id="KW-0472">Membrane</keyword>
<evidence type="ECO:0000313" key="3">
    <source>
        <dbReference type="Proteomes" id="UP000078503"/>
    </source>
</evidence>
<keyword evidence="3" id="KW-1185">Reference proteome</keyword>
<gene>
    <name evidence="2" type="ORF">A3K86_19995</name>
</gene>
<evidence type="ECO:0000313" key="2">
    <source>
        <dbReference type="EMBL" id="OAN11243.1"/>
    </source>
</evidence>
<proteinExistence type="predicted"/>